<keyword evidence="1" id="KW-1133">Transmembrane helix</keyword>
<protein>
    <submittedName>
        <fullName evidence="2">Uncharacterized protein</fullName>
    </submittedName>
</protein>
<organism evidence="2 3">
    <name type="scientific">Aureobasidium subglaciale (strain EXF-2481)</name>
    <name type="common">Aureobasidium pullulans var. subglaciale</name>
    <dbReference type="NCBI Taxonomy" id="1043005"/>
    <lineage>
        <taxon>Eukaryota</taxon>
        <taxon>Fungi</taxon>
        <taxon>Dikarya</taxon>
        <taxon>Ascomycota</taxon>
        <taxon>Pezizomycotina</taxon>
        <taxon>Dothideomycetes</taxon>
        <taxon>Dothideomycetidae</taxon>
        <taxon>Dothideales</taxon>
        <taxon>Saccotheciaceae</taxon>
        <taxon>Aureobasidium</taxon>
    </lineage>
</organism>
<evidence type="ECO:0000256" key="1">
    <source>
        <dbReference type="SAM" id="Phobius"/>
    </source>
</evidence>
<accession>A0A074Y479</accession>
<feature type="transmembrane region" description="Helical" evidence="1">
    <location>
        <begin position="12"/>
        <end position="30"/>
    </location>
</feature>
<evidence type="ECO:0000313" key="3">
    <source>
        <dbReference type="Proteomes" id="UP000030641"/>
    </source>
</evidence>
<evidence type="ECO:0000313" key="2">
    <source>
        <dbReference type="EMBL" id="KEQ92520.1"/>
    </source>
</evidence>
<reference evidence="2 3" key="1">
    <citation type="journal article" date="2014" name="BMC Genomics">
        <title>Genome sequencing of four Aureobasidium pullulans varieties: biotechnological potential, stress tolerance, and description of new species.</title>
        <authorList>
            <person name="Gostin Ar C."/>
            <person name="Ohm R.A."/>
            <person name="Kogej T."/>
            <person name="Sonjak S."/>
            <person name="Turk M."/>
            <person name="Zajc J."/>
            <person name="Zalar P."/>
            <person name="Grube M."/>
            <person name="Sun H."/>
            <person name="Han J."/>
            <person name="Sharma A."/>
            <person name="Chiniquy J."/>
            <person name="Ngan C.Y."/>
            <person name="Lipzen A."/>
            <person name="Barry K."/>
            <person name="Grigoriev I.V."/>
            <person name="Gunde-Cimerman N."/>
        </authorList>
    </citation>
    <scope>NUCLEOTIDE SEQUENCE [LARGE SCALE GENOMIC DNA]</scope>
    <source>
        <strain evidence="2 3">EXF-2481</strain>
    </source>
</reference>
<dbReference type="InParanoid" id="A0A074Y479"/>
<dbReference type="EMBL" id="KL584770">
    <property type="protein sequence ID" value="KEQ92520.1"/>
    <property type="molecule type" value="Genomic_DNA"/>
</dbReference>
<dbReference type="GeneID" id="25367073"/>
<name>A0A074Y479_AURSE</name>
<gene>
    <name evidence="2" type="ORF">AUEXF2481DRAFT_421835</name>
</gene>
<dbReference type="Proteomes" id="UP000030641">
    <property type="component" value="Unassembled WGS sequence"/>
</dbReference>
<dbReference type="HOGENOM" id="CLU_2654093_0_0_1"/>
<sequence>MAVDDGTDAWSLAGKVLLGVLFFYFSFFFSSHSWLGKKELPQHTSRREGAIAYTFRGGTSNHTSACEDRRSYRANM</sequence>
<keyword evidence="3" id="KW-1185">Reference proteome</keyword>
<proteinExistence type="predicted"/>
<dbReference type="RefSeq" id="XP_013341062.1">
    <property type="nucleotide sequence ID" value="XM_013485608.1"/>
</dbReference>
<keyword evidence="1" id="KW-0812">Transmembrane</keyword>
<dbReference type="AlphaFoldDB" id="A0A074Y479"/>
<keyword evidence="1" id="KW-0472">Membrane</keyword>